<dbReference type="AlphaFoldDB" id="A0AAV5WBJ9"/>
<accession>A0AAV5WBJ9</accession>
<feature type="non-terminal residue" evidence="3">
    <location>
        <position position="1"/>
    </location>
</feature>
<comment type="caution">
    <text evidence="3">The sequence shown here is derived from an EMBL/GenBank/DDBJ whole genome shotgun (WGS) entry which is preliminary data.</text>
</comment>
<evidence type="ECO:0000256" key="1">
    <source>
        <dbReference type="SAM" id="MobiDB-lite"/>
    </source>
</evidence>
<reference evidence="3" key="1">
    <citation type="submission" date="2023-10" db="EMBL/GenBank/DDBJ databases">
        <title>Genome assembly of Pristionchus species.</title>
        <authorList>
            <person name="Yoshida K."/>
            <person name="Sommer R.J."/>
        </authorList>
    </citation>
    <scope>NUCLEOTIDE SEQUENCE</scope>
    <source>
        <strain evidence="3">RS5133</strain>
    </source>
</reference>
<proteinExistence type="predicted"/>
<keyword evidence="2" id="KW-0812">Transmembrane</keyword>
<dbReference type="EMBL" id="BTSY01000005">
    <property type="protein sequence ID" value="GMT28073.1"/>
    <property type="molecule type" value="Genomic_DNA"/>
</dbReference>
<feature type="transmembrane region" description="Helical" evidence="2">
    <location>
        <begin position="150"/>
        <end position="169"/>
    </location>
</feature>
<feature type="compositionally biased region" description="Low complexity" evidence="1">
    <location>
        <begin position="10"/>
        <end position="21"/>
    </location>
</feature>
<evidence type="ECO:0000313" key="3">
    <source>
        <dbReference type="EMBL" id="GMT28073.1"/>
    </source>
</evidence>
<sequence>DAGTLQTEISSTHSNDDSQSSRISFDDAIIEGIISQIPDTPNTRKSVTFFEPVKNDNPPTFQASNALRPIYERETYSPPSEDGTFPGFESKPFDPPPKPHTVRGRSSTSIGMEEGGNSDDLLIPGRMNSITHRPSIIEEIAYIRSHYMKVWLIALLSAISLFVGGLMLLPSSLAPPLFPLIESSLYPLKLNHPPTLHVNRTSREIYISQHVAHDTFWSARYSQSFVSLGNTTFPMEFSHNRKCNIVVDENILCCAQLHGPVCHNLQNRSISYNITEGSVVDAEVYKGKMHILKYNRAKDEFVVDNGVMERIIYVPVGEAYVYKFAFLQNGTLFSYFEDNTNCEMQLLCMETECGEIRQPSCGIERIFPAVAGNSMVLMHCQRESENIDGQFYRTSCTLSQLLLPSLATISRSVPFDHVRSRLSDYMEAGFGDYIDTSVFHLNRLNQKFGIWEVEISTYRLLSIS</sequence>
<keyword evidence="2" id="KW-1133">Transmembrane helix</keyword>
<name>A0AAV5WBJ9_9BILA</name>
<keyword evidence="2" id="KW-0472">Membrane</keyword>
<feature type="region of interest" description="Disordered" evidence="1">
    <location>
        <begin position="1"/>
        <end position="24"/>
    </location>
</feature>
<protein>
    <submittedName>
        <fullName evidence="3">Uncharacterized protein</fullName>
    </submittedName>
</protein>
<feature type="region of interest" description="Disordered" evidence="1">
    <location>
        <begin position="74"/>
        <end position="123"/>
    </location>
</feature>
<dbReference type="Proteomes" id="UP001432322">
    <property type="component" value="Unassembled WGS sequence"/>
</dbReference>
<evidence type="ECO:0000256" key="2">
    <source>
        <dbReference type="SAM" id="Phobius"/>
    </source>
</evidence>
<evidence type="ECO:0000313" key="4">
    <source>
        <dbReference type="Proteomes" id="UP001432322"/>
    </source>
</evidence>
<keyword evidence="4" id="KW-1185">Reference proteome</keyword>
<organism evidence="3 4">
    <name type="scientific">Pristionchus fissidentatus</name>
    <dbReference type="NCBI Taxonomy" id="1538716"/>
    <lineage>
        <taxon>Eukaryota</taxon>
        <taxon>Metazoa</taxon>
        <taxon>Ecdysozoa</taxon>
        <taxon>Nematoda</taxon>
        <taxon>Chromadorea</taxon>
        <taxon>Rhabditida</taxon>
        <taxon>Rhabditina</taxon>
        <taxon>Diplogasteromorpha</taxon>
        <taxon>Diplogasteroidea</taxon>
        <taxon>Neodiplogasteridae</taxon>
        <taxon>Pristionchus</taxon>
    </lineage>
</organism>
<gene>
    <name evidence="3" type="ORF">PFISCL1PPCAC_19370</name>
</gene>